<dbReference type="GO" id="GO:0006780">
    <property type="term" value="P:uroporphyrinogen III biosynthetic process"/>
    <property type="evidence" value="ECO:0007669"/>
    <property type="project" value="UniProtKB-UniRule"/>
</dbReference>
<dbReference type="InterPro" id="IPR036108">
    <property type="entry name" value="4pyrrol_syn_uPrphyn_synt_sf"/>
</dbReference>
<dbReference type="EMBL" id="LUGM01000002">
    <property type="protein sequence ID" value="KYH14296.1"/>
    <property type="molecule type" value="Genomic_DNA"/>
</dbReference>
<protein>
    <recommendedName>
        <fullName evidence="7 9">Uroporphyrinogen-III synthase</fullName>
        <ecNumber evidence="3 9">4.2.1.75</ecNumber>
    </recommendedName>
</protein>
<name>A0A151A4L8_9STAP</name>
<dbReference type="GO" id="GO:0006782">
    <property type="term" value="P:protoporphyrinogen IX biosynthetic process"/>
    <property type="evidence" value="ECO:0007669"/>
    <property type="project" value="UniProtKB-UniRule"/>
</dbReference>
<dbReference type="RefSeq" id="WP_061854480.1">
    <property type="nucleotide sequence ID" value="NZ_LUGM01000002.1"/>
</dbReference>
<evidence type="ECO:0000256" key="2">
    <source>
        <dbReference type="ARBA" id="ARBA00008133"/>
    </source>
</evidence>
<dbReference type="Gene3D" id="3.40.50.10090">
    <property type="match status" value="2"/>
</dbReference>
<dbReference type="PANTHER" id="PTHR38042">
    <property type="entry name" value="UROPORPHYRINOGEN-III SYNTHASE, CHLOROPLASTIC"/>
    <property type="match status" value="1"/>
</dbReference>
<keyword evidence="5 9" id="KW-0627">Porphyrin biosynthesis</keyword>
<evidence type="ECO:0000256" key="6">
    <source>
        <dbReference type="ARBA" id="ARBA00037589"/>
    </source>
</evidence>
<dbReference type="Pfam" id="PF02602">
    <property type="entry name" value="HEM4"/>
    <property type="match status" value="1"/>
</dbReference>
<proteinExistence type="inferred from homology"/>
<evidence type="ECO:0000256" key="1">
    <source>
        <dbReference type="ARBA" id="ARBA00004772"/>
    </source>
</evidence>
<gene>
    <name evidence="11" type="ORF">A0131_05840</name>
</gene>
<evidence type="ECO:0000313" key="11">
    <source>
        <dbReference type="EMBL" id="KYH14296.1"/>
    </source>
</evidence>
<dbReference type="AlphaFoldDB" id="A0A151A4L8"/>
<comment type="similarity">
    <text evidence="2 9">Belongs to the uroporphyrinogen-III synthase family.</text>
</comment>
<dbReference type="Proteomes" id="UP000075418">
    <property type="component" value="Unassembled WGS sequence"/>
</dbReference>
<reference evidence="11 12" key="1">
    <citation type="submission" date="2016-02" db="EMBL/GenBank/DDBJ databases">
        <title>Draft genome sequence of hydrocarbon degrading Staphylococcus saprophyticus Strain CNV2, isolated from crude-oil contaminated soil from Noonmati Oil Refinery, Guwahati, Assam, India.</title>
        <authorList>
            <person name="Mukherjee A."/>
            <person name="Chettri B."/>
            <person name="Langpoklakpam J."/>
            <person name="Singh A.K."/>
            <person name="Chattopadhyay D.J."/>
        </authorList>
    </citation>
    <scope>NUCLEOTIDE SEQUENCE [LARGE SCALE GENOMIC DNA]</scope>
    <source>
        <strain evidence="11 12">CNV2</strain>
    </source>
</reference>
<dbReference type="InterPro" id="IPR039793">
    <property type="entry name" value="UROS/Hem4"/>
</dbReference>
<accession>A0A151A4L8</accession>
<dbReference type="EC" id="4.2.1.75" evidence="3 9"/>
<evidence type="ECO:0000256" key="3">
    <source>
        <dbReference type="ARBA" id="ARBA00013109"/>
    </source>
</evidence>
<evidence type="ECO:0000256" key="9">
    <source>
        <dbReference type="RuleBase" id="RU366031"/>
    </source>
</evidence>
<dbReference type="InterPro" id="IPR003754">
    <property type="entry name" value="4pyrrol_synth_uPrphyn_synth"/>
</dbReference>
<dbReference type="UniPathway" id="UPA00251">
    <property type="reaction ID" value="UER00320"/>
</dbReference>
<comment type="catalytic activity">
    <reaction evidence="8 9">
        <text>hydroxymethylbilane = uroporphyrinogen III + H2O</text>
        <dbReference type="Rhea" id="RHEA:18965"/>
        <dbReference type="ChEBI" id="CHEBI:15377"/>
        <dbReference type="ChEBI" id="CHEBI:57308"/>
        <dbReference type="ChEBI" id="CHEBI:57845"/>
        <dbReference type="EC" id="4.2.1.75"/>
    </reaction>
</comment>
<evidence type="ECO:0000256" key="8">
    <source>
        <dbReference type="ARBA" id="ARBA00048617"/>
    </source>
</evidence>
<comment type="pathway">
    <text evidence="1 9">Porphyrin-containing compound metabolism; protoporphyrin-IX biosynthesis; coproporphyrinogen-III from 5-aminolevulinate: step 3/4.</text>
</comment>
<comment type="function">
    <text evidence="6 9">Catalyzes cyclization of the linear tetrapyrrole, hydroxymethylbilane, to the macrocyclic uroporphyrinogen III.</text>
</comment>
<organism evidence="11 12">
    <name type="scientific">Staphylococcus kloosii</name>
    <dbReference type="NCBI Taxonomy" id="29384"/>
    <lineage>
        <taxon>Bacteria</taxon>
        <taxon>Bacillati</taxon>
        <taxon>Bacillota</taxon>
        <taxon>Bacilli</taxon>
        <taxon>Bacillales</taxon>
        <taxon>Staphylococcaceae</taxon>
        <taxon>Staphylococcus</taxon>
    </lineage>
</organism>
<comment type="caution">
    <text evidence="11">The sequence shown here is derived from an EMBL/GenBank/DDBJ whole genome shotgun (WGS) entry which is preliminary data.</text>
</comment>
<dbReference type="GO" id="GO:0004852">
    <property type="term" value="F:uroporphyrinogen-III synthase activity"/>
    <property type="evidence" value="ECO:0007669"/>
    <property type="project" value="UniProtKB-UniRule"/>
</dbReference>
<evidence type="ECO:0000256" key="4">
    <source>
        <dbReference type="ARBA" id="ARBA00023239"/>
    </source>
</evidence>
<evidence type="ECO:0000313" key="12">
    <source>
        <dbReference type="Proteomes" id="UP000075418"/>
    </source>
</evidence>
<feature type="domain" description="Tetrapyrrole biosynthesis uroporphyrinogen III synthase" evidence="10">
    <location>
        <begin position="19"/>
        <end position="217"/>
    </location>
</feature>
<sequence>MKPVIVMTQTSNYTNDKVDIIHLPMIKIEPMLFDYSILDSHFDWLIFSSKNVVAYFYKYLQSLQVDKIAVIGEKTKAYCERLGIQVDYCPDDYSQEGLLHHFQNINNLNIIIPSSAQARPHLHNALNQRGAHVIKIDLYRPVPFTDNIYKLQQLINDEQIDAVTFASSSAIRYFFSEAKINNSKINYYVIGQQTFKTIEQFGINAPIADIQTLDALVDKVLESRE</sequence>
<dbReference type="SUPFAM" id="SSF69618">
    <property type="entry name" value="HemD-like"/>
    <property type="match status" value="1"/>
</dbReference>
<evidence type="ECO:0000256" key="5">
    <source>
        <dbReference type="ARBA" id="ARBA00023244"/>
    </source>
</evidence>
<evidence type="ECO:0000256" key="7">
    <source>
        <dbReference type="ARBA" id="ARBA00040167"/>
    </source>
</evidence>
<evidence type="ECO:0000259" key="10">
    <source>
        <dbReference type="Pfam" id="PF02602"/>
    </source>
</evidence>
<dbReference type="CDD" id="cd06578">
    <property type="entry name" value="HemD"/>
    <property type="match status" value="1"/>
</dbReference>
<dbReference type="PANTHER" id="PTHR38042:SF1">
    <property type="entry name" value="UROPORPHYRINOGEN-III SYNTHASE, CHLOROPLASTIC"/>
    <property type="match status" value="1"/>
</dbReference>
<keyword evidence="4 9" id="KW-0456">Lyase</keyword>